<dbReference type="Proteomes" id="UP000321485">
    <property type="component" value="Unassembled WGS sequence"/>
</dbReference>
<dbReference type="PANTHER" id="PTHR46656">
    <property type="entry name" value="PUTATIVE-RELATED"/>
    <property type="match status" value="1"/>
</dbReference>
<dbReference type="Gene3D" id="3.90.550.10">
    <property type="entry name" value="Spore Coat Polysaccharide Biosynthesis Protein SpsA, Chain A"/>
    <property type="match status" value="1"/>
</dbReference>
<evidence type="ECO:0000313" key="3">
    <source>
        <dbReference type="Proteomes" id="UP000321485"/>
    </source>
</evidence>
<gene>
    <name evidence="2" type="ORF">ATF69_3474</name>
</gene>
<dbReference type="CDD" id="cd01635">
    <property type="entry name" value="Glycosyltransferase_GTB-type"/>
    <property type="match status" value="1"/>
</dbReference>
<dbReference type="SUPFAM" id="SSF53756">
    <property type="entry name" value="UDP-Glycosyltransferase/glycogen phosphorylase"/>
    <property type="match status" value="1"/>
</dbReference>
<dbReference type="Gene3D" id="3.40.50.2000">
    <property type="entry name" value="Glycogen Phosphorylase B"/>
    <property type="match status" value="1"/>
</dbReference>
<name>A0A561XIF3_ACIDE</name>
<evidence type="ECO:0000313" key="2">
    <source>
        <dbReference type="EMBL" id="TWG35905.1"/>
    </source>
</evidence>
<keyword evidence="2" id="KW-0808">Transferase</keyword>
<dbReference type="SUPFAM" id="SSF53448">
    <property type="entry name" value="Nucleotide-diphospho-sugar transferases"/>
    <property type="match status" value="1"/>
</dbReference>
<dbReference type="RefSeq" id="WP_158641493.1">
    <property type="nucleotide sequence ID" value="NZ_VJWE01000015.1"/>
</dbReference>
<dbReference type="InterPro" id="IPR001296">
    <property type="entry name" value="Glyco_trans_1"/>
</dbReference>
<dbReference type="AlphaFoldDB" id="A0A561XIF3"/>
<evidence type="ECO:0000259" key="1">
    <source>
        <dbReference type="Pfam" id="PF00534"/>
    </source>
</evidence>
<sequence length="794" mass="90249">MAAQRAIFTICSNNYVPMAKVLLESVRRHHPEAAVYLCLADEMQPEMVDYPNACKVITAAELRIDDFESFAFRYDIMEFNTAVKPFMFRALRNRRHDHIVYLDPDIELHAPLDKVFELLDAGASFVLTPHLTRPAERDTFPDDVGIMRAGIYNLGFLGVGATEETEGLLRWWARRLQYDCVNEPDSGRFVDQKFMDLIPGFAAKVQILRDTAYNVAYWNLHQRKLTGTVGAWEIDGRPLRFFHFSGIDPQNLRRLSKYTQAFCDSDIPQPLADLMRGYACRVLANGHGSIPTGAYAYGRFASGTPIPQCVRRMFRDRHLRWLGGDPFSTYEDYLHLPSPTASSGASGQVTRLSAELHRNESWLRHAFDLSTAQGTDNYLEWLRTHGRSWFEGRSMMTPRQAVAEPRVYQHLEPQPLEASTPPTVTVVGYLRLALGVGEAGRQVLRALHQGQIPARGLPIDISALSDKVEQPLEELFVDRSRAPIEIFNINADQLPLVLKTLESSLHSKAWRTVMPFWELENFPAPWLKALELVDEVWAPTRFIQSMLKHRTRKPVRYMPLMLTFDAPASVDRAQFGLDAGGFIFFFSFDCLSFVERKNPMAVVRAFRRAFRHRNPIAQAKLVIKALNADKLSTEKPPAWVEELRSDPDVQLIENTLSREATLQLIGCSDAVVSLHRSEGLGLLIAEAMELGKPVIATDYSATTELISNQTGWPVDYRLVPVPEGHYPFYTDQVWAEPDEVHAAWQMRSVYLLQEEAVRRARNARDLLHQQHGLAACAQRLRSRIEEVLRLQPAA</sequence>
<proteinExistence type="predicted"/>
<dbReference type="EMBL" id="VJWE01000015">
    <property type="protein sequence ID" value="TWG35905.1"/>
    <property type="molecule type" value="Genomic_DNA"/>
</dbReference>
<dbReference type="GeneID" id="51112520"/>
<dbReference type="GO" id="GO:0016757">
    <property type="term" value="F:glycosyltransferase activity"/>
    <property type="evidence" value="ECO:0007669"/>
    <property type="project" value="InterPro"/>
</dbReference>
<dbReference type="InterPro" id="IPR029044">
    <property type="entry name" value="Nucleotide-diphossugar_trans"/>
</dbReference>
<protein>
    <submittedName>
        <fullName evidence="2">Glycosyltransferase involved in cell wall biosynthesis</fullName>
    </submittedName>
</protein>
<comment type="caution">
    <text evidence="2">The sequence shown here is derived from an EMBL/GenBank/DDBJ whole genome shotgun (WGS) entry which is preliminary data.</text>
</comment>
<accession>A0A561XIF3</accession>
<feature type="domain" description="Glycosyl transferase family 1" evidence="1">
    <location>
        <begin position="593"/>
        <end position="711"/>
    </location>
</feature>
<dbReference type="Pfam" id="PF00534">
    <property type="entry name" value="Glycos_transf_1"/>
    <property type="match status" value="1"/>
</dbReference>
<dbReference type="PANTHER" id="PTHR46656:SF3">
    <property type="entry name" value="PUTATIVE-RELATED"/>
    <property type="match status" value="1"/>
</dbReference>
<reference evidence="2 3" key="1">
    <citation type="journal article" date="2015" name="Stand. Genomic Sci.">
        <title>Genomic Encyclopedia of Bacterial and Archaeal Type Strains, Phase III: the genomes of soil and plant-associated and newly described type strains.</title>
        <authorList>
            <person name="Whitman W.B."/>
            <person name="Woyke T."/>
            <person name="Klenk H.P."/>
            <person name="Zhou Y."/>
            <person name="Lilburn T.G."/>
            <person name="Beck B.J."/>
            <person name="De Vos P."/>
            <person name="Vandamme P."/>
            <person name="Eisen J.A."/>
            <person name="Garrity G."/>
            <person name="Hugenholtz P."/>
            <person name="Kyrpides N.C."/>
        </authorList>
    </citation>
    <scope>NUCLEOTIDE SEQUENCE [LARGE SCALE GENOMIC DNA]</scope>
    <source>
        <strain evidence="2 3">DSM 64</strain>
    </source>
</reference>
<organism evidence="2 3">
    <name type="scientific">Acidovorax delafieldii</name>
    <name type="common">Pseudomonas delafieldii</name>
    <dbReference type="NCBI Taxonomy" id="47920"/>
    <lineage>
        <taxon>Bacteria</taxon>
        <taxon>Pseudomonadati</taxon>
        <taxon>Pseudomonadota</taxon>
        <taxon>Betaproteobacteria</taxon>
        <taxon>Burkholderiales</taxon>
        <taxon>Comamonadaceae</taxon>
        <taxon>Acidovorax</taxon>
    </lineage>
</organism>